<organism evidence="6 7">
    <name type="scientific">Marinilabilia salmonicolor</name>
    <dbReference type="NCBI Taxonomy" id="989"/>
    <lineage>
        <taxon>Bacteria</taxon>
        <taxon>Pseudomonadati</taxon>
        <taxon>Bacteroidota</taxon>
        <taxon>Bacteroidia</taxon>
        <taxon>Marinilabiliales</taxon>
        <taxon>Marinilabiliaceae</taxon>
        <taxon>Marinilabilia</taxon>
    </lineage>
</organism>
<reference evidence="6 7" key="1">
    <citation type="submission" date="2018-07" db="EMBL/GenBank/DDBJ databases">
        <title>Freshwater and sediment microbial communities from various areas in North America, analyzing microbe dynamics in response to fracking.</title>
        <authorList>
            <person name="Lamendella R."/>
        </authorList>
    </citation>
    <scope>NUCLEOTIDE SEQUENCE [LARGE SCALE GENOMIC DNA]</scope>
    <source>
        <strain evidence="6 7">160A</strain>
    </source>
</reference>
<dbReference type="InterPro" id="IPR000432">
    <property type="entry name" value="DNA_mismatch_repair_MutS_C"/>
</dbReference>
<dbReference type="OrthoDB" id="9802448at2"/>
<comment type="caution">
    <text evidence="6">The sequence shown here is derived from an EMBL/GenBank/DDBJ whole genome shotgun (WGS) entry which is preliminary data.</text>
</comment>
<dbReference type="InterPro" id="IPR027417">
    <property type="entry name" value="P-loop_NTPase"/>
</dbReference>
<feature type="domain" description="DNA mismatch repair proteins mutS family" evidence="5">
    <location>
        <begin position="426"/>
        <end position="600"/>
    </location>
</feature>
<name>A0A2T0XBT9_9BACT</name>
<evidence type="ECO:0000313" key="6">
    <source>
        <dbReference type="EMBL" id="RCW37544.1"/>
    </source>
</evidence>
<evidence type="ECO:0000256" key="4">
    <source>
        <dbReference type="SAM" id="Phobius"/>
    </source>
</evidence>
<dbReference type="GO" id="GO:0005829">
    <property type="term" value="C:cytosol"/>
    <property type="evidence" value="ECO:0007669"/>
    <property type="project" value="TreeGrafter"/>
</dbReference>
<dbReference type="Pfam" id="PF00488">
    <property type="entry name" value="MutS_V"/>
    <property type="match status" value="1"/>
</dbReference>
<dbReference type="Proteomes" id="UP000252733">
    <property type="component" value="Unassembled WGS sequence"/>
</dbReference>
<dbReference type="Gene3D" id="1.10.1420.10">
    <property type="match status" value="1"/>
</dbReference>
<keyword evidence="4" id="KW-0812">Transmembrane</keyword>
<dbReference type="SUPFAM" id="SSF48334">
    <property type="entry name" value="DNA repair protein MutS, domain III"/>
    <property type="match status" value="1"/>
</dbReference>
<dbReference type="AlphaFoldDB" id="A0A2T0XBT9"/>
<keyword evidence="7" id="KW-1185">Reference proteome</keyword>
<dbReference type="GO" id="GO:0030983">
    <property type="term" value="F:mismatched DNA binding"/>
    <property type="evidence" value="ECO:0007669"/>
    <property type="project" value="InterPro"/>
</dbReference>
<evidence type="ECO:0000313" key="7">
    <source>
        <dbReference type="Proteomes" id="UP000252733"/>
    </source>
</evidence>
<dbReference type="RefSeq" id="WP_106153998.1">
    <property type="nucleotide sequence ID" value="NZ_PVTS01000015.1"/>
</dbReference>
<evidence type="ECO:0000259" key="5">
    <source>
        <dbReference type="SMART" id="SM00534"/>
    </source>
</evidence>
<dbReference type="EMBL" id="QPIZ01000005">
    <property type="protein sequence ID" value="RCW37544.1"/>
    <property type="molecule type" value="Genomic_DNA"/>
</dbReference>
<feature type="transmembrane region" description="Helical" evidence="4">
    <location>
        <begin position="330"/>
        <end position="350"/>
    </location>
</feature>
<keyword evidence="4" id="KW-0472">Membrane</keyword>
<dbReference type="GO" id="GO:0005524">
    <property type="term" value="F:ATP binding"/>
    <property type="evidence" value="ECO:0007669"/>
    <property type="project" value="UniProtKB-KW"/>
</dbReference>
<dbReference type="SMART" id="SM00534">
    <property type="entry name" value="MUTSac"/>
    <property type="match status" value="1"/>
</dbReference>
<feature type="transmembrane region" description="Helical" evidence="4">
    <location>
        <begin position="60"/>
        <end position="77"/>
    </location>
</feature>
<gene>
    <name evidence="6" type="ORF">DFO77_10552</name>
</gene>
<evidence type="ECO:0000256" key="3">
    <source>
        <dbReference type="ARBA" id="ARBA00023125"/>
    </source>
</evidence>
<protein>
    <submittedName>
        <fullName evidence="6">MutS-like protein</fullName>
    </submittedName>
</protein>
<keyword evidence="4" id="KW-1133">Transmembrane helix</keyword>
<dbReference type="PANTHER" id="PTHR11361">
    <property type="entry name" value="DNA MISMATCH REPAIR PROTEIN MUTS FAMILY MEMBER"/>
    <property type="match status" value="1"/>
</dbReference>
<keyword evidence="1" id="KW-0547">Nucleotide-binding</keyword>
<evidence type="ECO:0000256" key="2">
    <source>
        <dbReference type="ARBA" id="ARBA00022840"/>
    </source>
</evidence>
<evidence type="ECO:0000256" key="1">
    <source>
        <dbReference type="ARBA" id="ARBA00022741"/>
    </source>
</evidence>
<dbReference type="STRING" id="1168289.GCA_000259075_03409"/>
<dbReference type="GO" id="GO:0140664">
    <property type="term" value="F:ATP-dependent DNA damage sensor activity"/>
    <property type="evidence" value="ECO:0007669"/>
    <property type="project" value="InterPro"/>
</dbReference>
<keyword evidence="2" id="KW-0067">ATP-binding</keyword>
<dbReference type="SUPFAM" id="SSF52540">
    <property type="entry name" value="P-loop containing nucleoside triphosphate hydrolases"/>
    <property type="match status" value="1"/>
</dbReference>
<sequence>MTNTNNNTPFQYYSARTKEYSAQLAKLARYFRFTAPARLLTFAGLIISGLWFIKSKFDDTFIWLSLGFLVLFVLAVIRDLQLVKKQRTLKARLKVNEDELKYLQHQFSEFDDGSDLAATAPELSGDFDLFGAGSLFQYLNRCVTDQGRTLFAHELTKGKTTTEAIIKKQESIKELSKTPKFIEHFRALGLQTNMEKDEVKRLKEWLQSPALKISALKWAGRIWPFMLTGWITLTALGFITPNLIFIPIIIPLLIVSRKNKTIQQAHNLLGRSAQTLKKHASLIQLVENQPFSSELLKSVQQQLAVKNKTASGALKELFKLLDRFDLRLNFIMGPLLNILFLFDFHMLVSLEKWKAAHKKYVPDWFEAISKLDAITGFAVFAFNNRDKTSFPEVIDTPFTYEALALKHPLLPDAECVANDISFSGQPKILIITGANMAGKSTFLRTLTVNLILGMSGAPVCARQMRFSPCDIRSSINIRDSLARHESYFYAELQRLKGIVNHVKAQPNTFVVLDEILRGTNSLDKHNGSYGLLEKLISLKAIVVIATHDLGIGELEKQYPGTAHNYCFEVELEGDQLAFDYKLKPGISQKLNASFLMTKMGLTSRI</sequence>
<keyword evidence="3" id="KW-0238">DNA-binding</keyword>
<feature type="transmembrane region" description="Helical" evidence="4">
    <location>
        <begin position="222"/>
        <end position="250"/>
    </location>
</feature>
<proteinExistence type="predicted"/>
<accession>A0A2T0XBT9</accession>
<dbReference type="Gene3D" id="3.40.50.300">
    <property type="entry name" value="P-loop containing nucleotide triphosphate hydrolases"/>
    <property type="match status" value="1"/>
</dbReference>
<dbReference type="InterPro" id="IPR036187">
    <property type="entry name" value="DNA_mismatch_repair_MutS_sf"/>
</dbReference>
<dbReference type="PANTHER" id="PTHR11361:SF99">
    <property type="entry name" value="DNA MISMATCH REPAIR PROTEIN"/>
    <property type="match status" value="1"/>
</dbReference>
<dbReference type="GO" id="GO:0006298">
    <property type="term" value="P:mismatch repair"/>
    <property type="evidence" value="ECO:0007669"/>
    <property type="project" value="InterPro"/>
</dbReference>
<dbReference type="InterPro" id="IPR045076">
    <property type="entry name" value="MutS"/>
</dbReference>
<feature type="transmembrane region" description="Helical" evidence="4">
    <location>
        <begin position="35"/>
        <end position="54"/>
    </location>
</feature>